<keyword evidence="2" id="KW-1185">Reference proteome</keyword>
<dbReference type="AlphaFoldDB" id="A0A9E6ZXB0"/>
<name>A0A9E6ZXB0_ALIAG</name>
<proteinExistence type="predicted"/>
<organism evidence="1 2">
    <name type="scientific">Alicyclobacillus acidoterrestris (strain ATCC 49025 / DSM 3922 / CIP 106132 / NCIMB 13137 / GD3B)</name>
    <dbReference type="NCBI Taxonomy" id="1356854"/>
    <lineage>
        <taxon>Bacteria</taxon>
        <taxon>Bacillati</taxon>
        <taxon>Bacillota</taxon>
        <taxon>Bacilli</taxon>
        <taxon>Bacillales</taxon>
        <taxon>Alicyclobacillaceae</taxon>
        <taxon>Alicyclobacillus</taxon>
    </lineage>
</organism>
<reference evidence="2" key="1">
    <citation type="journal article" date="2022" name="G3 (Bethesda)">
        <title>Unveiling the complete genome sequence of Alicyclobacillus acidoterrestris DSM 3922T, a taint-producing strain.</title>
        <authorList>
            <person name="Leonardo I.C."/>
            <person name="Barreto Crespo M.T."/>
            <person name="Gaspar F.B."/>
        </authorList>
    </citation>
    <scope>NUCLEOTIDE SEQUENCE [LARGE SCALE GENOMIC DNA]</scope>
    <source>
        <strain evidence="2">DSM 3922</strain>
    </source>
</reference>
<dbReference type="EMBL" id="CP080467">
    <property type="protein sequence ID" value="UNO50869.1"/>
    <property type="molecule type" value="Genomic_DNA"/>
</dbReference>
<sequence length="63" mass="7028">MVPFSDSEVAGSSTQRIKVHIHCRQCGETFILRGARTGKGRVETGFKRCICNNEDDFDIEPLA</sequence>
<evidence type="ECO:0000313" key="2">
    <source>
        <dbReference type="Proteomes" id="UP000829401"/>
    </source>
</evidence>
<dbReference type="KEGG" id="aaco:K1I37_11850"/>
<dbReference type="OrthoDB" id="2974628at2"/>
<protein>
    <submittedName>
        <fullName evidence="1">Uncharacterized protein</fullName>
    </submittedName>
</protein>
<dbReference type="Proteomes" id="UP000829401">
    <property type="component" value="Chromosome"/>
</dbReference>
<gene>
    <name evidence="1" type="ORF">K1I37_11850</name>
</gene>
<evidence type="ECO:0000313" key="1">
    <source>
        <dbReference type="EMBL" id="UNO50869.1"/>
    </source>
</evidence>
<accession>A0A9E6ZXB0</accession>